<keyword evidence="4" id="KW-1185">Reference proteome</keyword>
<dbReference type="Gene3D" id="2.40.160.10">
    <property type="entry name" value="Porin"/>
    <property type="match status" value="1"/>
</dbReference>
<dbReference type="Pfam" id="PF07396">
    <property type="entry name" value="Porin_O_P"/>
    <property type="match status" value="1"/>
</dbReference>
<dbReference type="InterPro" id="IPR023614">
    <property type="entry name" value="Porin_dom_sf"/>
</dbReference>
<evidence type="ECO:0000256" key="1">
    <source>
        <dbReference type="SAM" id="MobiDB-lite"/>
    </source>
</evidence>
<dbReference type="SUPFAM" id="SSF56935">
    <property type="entry name" value="Porins"/>
    <property type="match status" value="1"/>
</dbReference>
<accession>A0AAE3HLP5</accession>
<protein>
    <submittedName>
        <fullName evidence="3">Phosphate-selective porin OprO/OprP</fullName>
    </submittedName>
</protein>
<evidence type="ECO:0000313" key="3">
    <source>
        <dbReference type="EMBL" id="MCS3904635.1"/>
    </source>
</evidence>
<dbReference type="AlphaFoldDB" id="A0AAE3HLP5"/>
<name>A0AAE3HLP5_9GAMM</name>
<keyword evidence="2" id="KW-0732">Signal</keyword>
<dbReference type="InterPro" id="IPR010870">
    <property type="entry name" value="Porin_O/P"/>
</dbReference>
<dbReference type="RefSeq" id="WP_259057843.1">
    <property type="nucleotide sequence ID" value="NZ_JANUCT010000033.1"/>
</dbReference>
<feature type="signal peptide" evidence="2">
    <location>
        <begin position="1"/>
        <end position="23"/>
    </location>
</feature>
<sequence length="467" mass="51115">MNNYKPVIGVLGLCLIISMPLQADGNEALYELLNALHENGTIDEETYRAIRQVAERDERQQNNQAREVTRAEVQKQVAEQTRKAEQRASRDKQPTINTRGKFEVTSADEDFSFRVGGRIQADAAIHDQDLADHGNGSEIRRGRLFASGTLWRVWDYKFQYDFTGSASGGIADAYLAYNAPAGVRVQGGHFKEPFSLQNMTSSKYINFIERGLPHLFVPGRNIGLEFSSGSDHWSAAAGVFGSGIDSPSGGDDEGMGVTGRATYAPINDGDQVLHFGGALSYRDTGQAGTTRFSSRHESHITDIRQVDTRNMGIDLQADDFYRYGLEAAWVHDRLTLQGEYMGVELNGNGAQPDAGFDGYYAEVLWFLTDDQRSYSGSGGAFKSVRPNSIVGKGGIGAWQVGARFSNVDLNDGAINGGEADNMTLGLNWFPNANLRFSANYIRVLDTDGGPVAGDEPDIFTVRGQVEF</sequence>
<proteinExistence type="predicted"/>
<dbReference type="Proteomes" id="UP001204445">
    <property type="component" value="Unassembled WGS sequence"/>
</dbReference>
<evidence type="ECO:0000256" key="2">
    <source>
        <dbReference type="SAM" id="SignalP"/>
    </source>
</evidence>
<feature type="region of interest" description="Disordered" evidence="1">
    <location>
        <begin position="57"/>
        <end position="101"/>
    </location>
</feature>
<feature type="chain" id="PRO_5041933908" evidence="2">
    <location>
        <begin position="24"/>
        <end position="467"/>
    </location>
</feature>
<organism evidence="3 4">
    <name type="scientific">Methylohalomonas lacus</name>
    <dbReference type="NCBI Taxonomy" id="398773"/>
    <lineage>
        <taxon>Bacteria</taxon>
        <taxon>Pseudomonadati</taxon>
        <taxon>Pseudomonadota</taxon>
        <taxon>Gammaproteobacteria</taxon>
        <taxon>Methylohalomonadales</taxon>
        <taxon>Methylohalomonadaceae</taxon>
        <taxon>Methylohalomonas</taxon>
    </lineage>
</organism>
<comment type="caution">
    <text evidence="3">The sequence shown here is derived from an EMBL/GenBank/DDBJ whole genome shotgun (WGS) entry which is preliminary data.</text>
</comment>
<reference evidence="3" key="1">
    <citation type="submission" date="2022-08" db="EMBL/GenBank/DDBJ databases">
        <title>Genomic Encyclopedia of Type Strains, Phase III (KMG-III): the genomes of soil and plant-associated and newly described type strains.</title>
        <authorList>
            <person name="Whitman W."/>
        </authorList>
    </citation>
    <scope>NUCLEOTIDE SEQUENCE</scope>
    <source>
        <strain evidence="3">HMT 1</strain>
    </source>
</reference>
<dbReference type="EMBL" id="JANUCT010000033">
    <property type="protein sequence ID" value="MCS3904635.1"/>
    <property type="molecule type" value="Genomic_DNA"/>
</dbReference>
<feature type="compositionally biased region" description="Basic and acidic residues" evidence="1">
    <location>
        <begin position="80"/>
        <end position="93"/>
    </location>
</feature>
<gene>
    <name evidence="3" type="ORF">J2T55_002676</name>
</gene>
<evidence type="ECO:0000313" key="4">
    <source>
        <dbReference type="Proteomes" id="UP001204445"/>
    </source>
</evidence>